<organism evidence="1 2">
    <name type="scientific">Flavobacterium cupreum</name>
    <dbReference type="NCBI Taxonomy" id="2133766"/>
    <lineage>
        <taxon>Bacteria</taxon>
        <taxon>Pseudomonadati</taxon>
        <taxon>Bacteroidota</taxon>
        <taxon>Flavobacteriia</taxon>
        <taxon>Flavobacteriales</taxon>
        <taxon>Flavobacteriaceae</taxon>
        <taxon>Flavobacterium</taxon>
    </lineage>
</organism>
<gene>
    <name evidence="1" type="ORF">D0817_19230</name>
</gene>
<dbReference type="Proteomes" id="UP000288102">
    <property type="component" value="Unassembled WGS sequence"/>
</dbReference>
<comment type="caution">
    <text evidence="1">The sequence shown here is derived from an EMBL/GenBank/DDBJ whole genome shotgun (WGS) entry which is preliminary data.</text>
</comment>
<dbReference type="OrthoDB" id="1367251at2"/>
<accession>A0A434A2W4</accession>
<sequence length="75" mass="9039">MANTTPTPYSCTAFNKDKNIQPIKIEFCKSIFYLHNWLLKDIGFDYHYINIYNRKTGKYISRQYCNDFVIDKPLY</sequence>
<proteinExistence type="predicted"/>
<evidence type="ECO:0000313" key="1">
    <source>
        <dbReference type="EMBL" id="RUT68750.1"/>
    </source>
</evidence>
<name>A0A434A2W4_9FLAO</name>
<dbReference type="AlphaFoldDB" id="A0A434A2W4"/>
<dbReference type="EMBL" id="QWDM01000014">
    <property type="protein sequence ID" value="RUT68750.1"/>
    <property type="molecule type" value="Genomic_DNA"/>
</dbReference>
<protein>
    <submittedName>
        <fullName evidence="1">Uncharacterized protein</fullName>
    </submittedName>
</protein>
<dbReference type="RefSeq" id="WP_127339942.1">
    <property type="nucleotide sequence ID" value="NZ_QWDM01000014.1"/>
</dbReference>
<keyword evidence="2" id="KW-1185">Reference proteome</keyword>
<evidence type="ECO:0000313" key="2">
    <source>
        <dbReference type="Proteomes" id="UP000288102"/>
    </source>
</evidence>
<reference evidence="2" key="1">
    <citation type="journal article" date="2019" name="Syst. Appl. Microbiol.">
        <title>Flavobacterium circumlabens sp. nov. and Flavobacterium cupreum sp. nov., two psychrotrophic species isolated from Antarctic environmental samples.</title>
        <authorList>
            <person name="Kralova S."/>
            <person name="Busse H.-J."/>
            <person name="Svec P."/>
            <person name="Maslanova I."/>
            <person name="Stankova E."/>
            <person name="Bartak M."/>
            <person name="Sedlacek I."/>
        </authorList>
    </citation>
    <scope>NUCLEOTIDE SEQUENCE [LARGE SCALE GENOMIC DNA]</scope>
    <source>
        <strain evidence="2">CCM 8825</strain>
    </source>
</reference>